<comment type="caution">
    <text evidence="2">The sequence shown here is derived from an EMBL/GenBank/DDBJ whole genome shotgun (WGS) entry which is preliminary data.</text>
</comment>
<dbReference type="EMBL" id="MU858076">
    <property type="protein sequence ID" value="KAK4215751.1"/>
    <property type="molecule type" value="Genomic_DNA"/>
</dbReference>
<organism evidence="2 3">
    <name type="scientific">Rhypophila decipiens</name>
    <dbReference type="NCBI Taxonomy" id="261697"/>
    <lineage>
        <taxon>Eukaryota</taxon>
        <taxon>Fungi</taxon>
        <taxon>Dikarya</taxon>
        <taxon>Ascomycota</taxon>
        <taxon>Pezizomycotina</taxon>
        <taxon>Sordariomycetes</taxon>
        <taxon>Sordariomycetidae</taxon>
        <taxon>Sordariales</taxon>
        <taxon>Naviculisporaceae</taxon>
        <taxon>Rhypophila</taxon>
    </lineage>
</organism>
<gene>
    <name evidence="2" type="ORF">QBC37DRAFT_398317</name>
</gene>
<dbReference type="Proteomes" id="UP001301769">
    <property type="component" value="Unassembled WGS sequence"/>
</dbReference>
<name>A0AAN7B7M2_9PEZI</name>
<reference evidence="2" key="2">
    <citation type="submission" date="2023-05" db="EMBL/GenBank/DDBJ databases">
        <authorList>
            <consortium name="Lawrence Berkeley National Laboratory"/>
            <person name="Steindorff A."/>
            <person name="Hensen N."/>
            <person name="Bonometti L."/>
            <person name="Westerberg I."/>
            <person name="Brannstrom I.O."/>
            <person name="Guillou S."/>
            <person name="Cros-Aarteil S."/>
            <person name="Calhoun S."/>
            <person name="Haridas S."/>
            <person name="Kuo A."/>
            <person name="Mondo S."/>
            <person name="Pangilinan J."/>
            <person name="Riley R."/>
            <person name="Labutti K."/>
            <person name="Andreopoulos B."/>
            <person name="Lipzen A."/>
            <person name="Chen C."/>
            <person name="Yanf M."/>
            <person name="Daum C."/>
            <person name="Ng V."/>
            <person name="Clum A."/>
            <person name="Ohm R."/>
            <person name="Martin F."/>
            <person name="Silar P."/>
            <person name="Natvig D."/>
            <person name="Lalanne C."/>
            <person name="Gautier V."/>
            <person name="Ament-Velasquez S.L."/>
            <person name="Kruys A."/>
            <person name="Hutchinson M.I."/>
            <person name="Powell A.J."/>
            <person name="Barry K."/>
            <person name="Miller A.N."/>
            <person name="Grigoriev I.V."/>
            <person name="Debuchy R."/>
            <person name="Gladieux P."/>
            <person name="Thoren M.H."/>
            <person name="Johannesson H."/>
        </authorList>
    </citation>
    <scope>NUCLEOTIDE SEQUENCE</scope>
    <source>
        <strain evidence="2">PSN293</strain>
    </source>
</reference>
<proteinExistence type="predicted"/>
<accession>A0AAN7B7M2</accession>
<evidence type="ECO:0000256" key="1">
    <source>
        <dbReference type="SAM" id="MobiDB-lite"/>
    </source>
</evidence>
<dbReference type="AlphaFoldDB" id="A0AAN7B7M2"/>
<feature type="compositionally biased region" description="Basic and acidic residues" evidence="1">
    <location>
        <begin position="89"/>
        <end position="133"/>
    </location>
</feature>
<feature type="compositionally biased region" description="Basic and acidic residues" evidence="1">
    <location>
        <begin position="48"/>
        <end position="66"/>
    </location>
</feature>
<reference evidence="2" key="1">
    <citation type="journal article" date="2023" name="Mol. Phylogenet. Evol.">
        <title>Genome-scale phylogeny and comparative genomics of the fungal order Sordariales.</title>
        <authorList>
            <person name="Hensen N."/>
            <person name="Bonometti L."/>
            <person name="Westerberg I."/>
            <person name="Brannstrom I.O."/>
            <person name="Guillou S."/>
            <person name="Cros-Aarteil S."/>
            <person name="Calhoun S."/>
            <person name="Haridas S."/>
            <person name="Kuo A."/>
            <person name="Mondo S."/>
            <person name="Pangilinan J."/>
            <person name="Riley R."/>
            <person name="LaButti K."/>
            <person name="Andreopoulos B."/>
            <person name="Lipzen A."/>
            <person name="Chen C."/>
            <person name="Yan M."/>
            <person name="Daum C."/>
            <person name="Ng V."/>
            <person name="Clum A."/>
            <person name="Steindorff A."/>
            <person name="Ohm R.A."/>
            <person name="Martin F."/>
            <person name="Silar P."/>
            <person name="Natvig D.O."/>
            <person name="Lalanne C."/>
            <person name="Gautier V."/>
            <person name="Ament-Velasquez S.L."/>
            <person name="Kruys A."/>
            <person name="Hutchinson M.I."/>
            <person name="Powell A.J."/>
            <person name="Barry K."/>
            <person name="Miller A.N."/>
            <person name="Grigoriev I.V."/>
            <person name="Debuchy R."/>
            <person name="Gladieux P."/>
            <person name="Hiltunen Thoren M."/>
            <person name="Johannesson H."/>
        </authorList>
    </citation>
    <scope>NUCLEOTIDE SEQUENCE</scope>
    <source>
        <strain evidence="2">PSN293</strain>
    </source>
</reference>
<evidence type="ECO:0000313" key="2">
    <source>
        <dbReference type="EMBL" id="KAK4215751.1"/>
    </source>
</evidence>
<protein>
    <submittedName>
        <fullName evidence="2">Uncharacterized protein</fullName>
    </submittedName>
</protein>
<feature type="region of interest" description="Disordered" evidence="1">
    <location>
        <begin position="29"/>
        <end position="66"/>
    </location>
</feature>
<evidence type="ECO:0000313" key="3">
    <source>
        <dbReference type="Proteomes" id="UP001301769"/>
    </source>
</evidence>
<keyword evidence="3" id="KW-1185">Reference proteome</keyword>
<sequence length="153" mass="16020">MSAEPQFEQKAVAAAPAVEPVVTPVQTGETITQIEGGVAKSSSAEKLPTIDEEGKTAAGEEKKKVPAGEKIKAVIAKVKTLLSCIKIAKREKPAKEASAEEDKTEEGKKEEDKKEAAAAAEDKKDEEVKKDESVAPTLPPVGSTAAPAEEAKN</sequence>
<feature type="region of interest" description="Disordered" evidence="1">
    <location>
        <begin position="89"/>
        <end position="153"/>
    </location>
</feature>